<dbReference type="HOGENOM" id="CLU_048101_0_0_4"/>
<evidence type="ECO:0000313" key="3">
    <source>
        <dbReference type="Proteomes" id="UP000008385"/>
    </source>
</evidence>
<dbReference type="KEGG" id="rta:Rta_15980"/>
<dbReference type="PATRIC" id="fig|365046.3.peg.1629"/>
<keyword evidence="3" id="KW-1185">Reference proteome</keyword>
<dbReference type="Proteomes" id="UP000008385">
    <property type="component" value="Chromosome"/>
</dbReference>
<dbReference type="OrthoDB" id="9813806at2"/>
<dbReference type="STRING" id="365046.Rta_15980"/>
<reference evidence="3" key="1">
    <citation type="submission" date="2006-01" db="EMBL/GenBank/DDBJ databases">
        <title>Genome of the cyst-dividing bacterium Ramlibacter tataouinensis.</title>
        <authorList>
            <person name="Barakat M."/>
            <person name="Ortet P."/>
            <person name="De Luca G."/>
            <person name="Jourlin-Castelli C."/>
            <person name="Ansaldi M."/>
            <person name="Py B."/>
            <person name="Fichant G."/>
            <person name="Coutinho P."/>
            <person name="Voulhoux R."/>
            <person name="Bastien O."/>
            <person name="Roy S."/>
            <person name="Marechal E."/>
            <person name="Henrissat B."/>
            <person name="Quentin Y."/>
            <person name="Noirot P."/>
            <person name="Filloux A."/>
            <person name="Mejean V."/>
            <person name="DuBow M."/>
            <person name="Barras F."/>
            <person name="Heulin T."/>
        </authorList>
    </citation>
    <scope>NUCLEOTIDE SEQUENCE [LARGE SCALE GENOMIC DNA]</scope>
    <source>
        <strain evidence="3">ATCC BAA-407 / DSM 14655 / LMG 21543 / TTB310</strain>
    </source>
</reference>
<proteinExistence type="predicted"/>
<dbReference type="InterPro" id="IPR055259">
    <property type="entry name" value="YkvP/CgeB_Glyco_trans-like"/>
</dbReference>
<dbReference type="RefSeq" id="WP_013900921.1">
    <property type="nucleotide sequence ID" value="NC_015677.1"/>
</dbReference>
<dbReference type="Pfam" id="PF13524">
    <property type="entry name" value="Glyco_trans_1_2"/>
    <property type="match status" value="1"/>
</dbReference>
<evidence type="ECO:0000259" key="1">
    <source>
        <dbReference type="Pfam" id="PF13524"/>
    </source>
</evidence>
<sequence length="369" mass="40475">MKQGMDIAFFASSLVSAYWNGAATYYRGMVRALHERGHRVTFYEPDAFGRQQHRDMADPPWAKVVVYSAQSEAEVLRTVEQARGADLVVKASGVGVHDELLERAVLDLQGPGTLVAYWDVDAPATLDRMHGNAADPLRALVPRYDLVLTYGGGEPVRQAYLGLGARDCVPIYNALDPSTHFPVAPNPRFEGDLGFLGNRLPDREARVEEFFLRAASLLPSHRMLLGGSGWQDKTMPPNVQYLGHVYTADHNAFNCTPRAVLNVSRESMARYGFSPATRVFEAAGAAACLITDAWEGLEMFFEPGREMLVARDGEEVAAHVRALDAEAAHRVGRAAYARVLAEHTYAHRAAQLDALLQGRRAVAPAEESA</sequence>
<evidence type="ECO:0000313" key="2">
    <source>
        <dbReference type="EMBL" id="AEG92689.1"/>
    </source>
</evidence>
<dbReference type="SUPFAM" id="SSF53756">
    <property type="entry name" value="UDP-Glycosyltransferase/glycogen phosphorylase"/>
    <property type="match status" value="1"/>
</dbReference>
<dbReference type="AlphaFoldDB" id="F5Y5J3"/>
<name>F5Y5J3_RAMTT</name>
<accession>F5Y5J3</accession>
<organism evidence="2 3">
    <name type="scientific">Ramlibacter tataouinensis (strain ATCC BAA-407 / DSM 14655 / LMG 21543 / TTB310)</name>
    <dbReference type="NCBI Taxonomy" id="365046"/>
    <lineage>
        <taxon>Bacteria</taxon>
        <taxon>Pseudomonadati</taxon>
        <taxon>Pseudomonadota</taxon>
        <taxon>Betaproteobacteria</taxon>
        <taxon>Burkholderiales</taxon>
        <taxon>Comamonadaceae</taxon>
        <taxon>Ramlibacter</taxon>
    </lineage>
</organism>
<dbReference type="eggNOG" id="COG4641">
    <property type="taxonomic scope" value="Bacteria"/>
</dbReference>
<reference evidence="2 3" key="2">
    <citation type="journal article" date="2011" name="PLoS ONE">
        <title>The Cyst-Dividing Bacterium Ramlibacter tataouinensis TTB310 Genome Reveals a Well-Stocked Toolbox for Adaptation to a Desert Environment.</title>
        <authorList>
            <person name="De Luca G."/>
            <person name="Barakat M."/>
            <person name="Ortet P."/>
            <person name="Fochesato S."/>
            <person name="Jourlin-Castelli C."/>
            <person name="Ansaldi M."/>
            <person name="Py B."/>
            <person name="Fichant G."/>
            <person name="Coutinho P.M."/>
            <person name="Voulhoux R."/>
            <person name="Bastien O."/>
            <person name="Marechal E."/>
            <person name="Henrissat B."/>
            <person name="Quentin Y."/>
            <person name="Noirot P."/>
            <person name="Filloux A."/>
            <person name="Mejean V."/>
            <person name="Dubow M.S."/>
            <person name="Barras F."/>
            <person name="Barbe V."/>
            <person name="Weissenbach J."/>
            <person name="Mihalcescu I."/>
            <person name="Vermeglio A."/>
            <person name="Achouak W."/>
            <person name="Heulin T."/>
        </authorList>
    </citation>
    <scope>NUCLEOTIDE SEQUENCE [LARGE SCALE GENOMIC DNA]</scope>
    <source>
        <strain evidence="3">ATCC BAA-407 / DSM 14655 / LMG 21543 / TTB310</strain>
    </source>
</reference>
<feature type="domain" description="Spore protein YkvP/CgeB glycosyl transferase-like" evidence="1">
    <location>
        <begin position="209"/>
        <end position="352"/>
    </location>
</feature>
<protein>
    <recommendedName>
        <fullName evidence="1">Spore protein YkvP/CgeB glycosyl transferase-like domain-containing protein</fullName>
    </recommendedName>
</protein>
<dbReference type="EMBL" id="CP000245">
    <property type="protein sequence ID" value="AEG92689.1"/>
    <property type="molecule type" value="Genomic_DNA"/>
</dbReference>
<gene>
    <name evidence="2" type="ordered locus">Rta_15980</name>
</gene>